<evidence type="ECO:0000313" key="3">
    <source>
        <dbReference type="Proteomes" id="UP000199081"/>
    </source>
</evidence>
<dbReference type="PANTHER" id="PTHR18964:SF170">
    <property type="entry name" value="SUGAR KINASE"/>
    <property type="match status" value="1"/>
</dbReference>
<protein>
    <submittedName>
        <fullName evidence="2">Sugar kinase of the NBD/HSP70 family, may contain an N-terminal HTH domain</fullName>
    </submittedName>
</protein>
<keyword evidence="2" id="KW-0808">Transferase</keyword>
<dbReference type="CDD" id="cd24152">
    <property type="entry name" value="ASKHA_NBD_ROK-like"/>
    <property type="match status" value="1"/>
</dbReference>
<dbReference type="InterPro" id="IPR000600">
    <property type="entry name" value="ROK"/>
</dbReference>
<dbReference type="Gene3D" id="3.30.420.40">
    <property type="match status" value="2"/>
</dbReference>
<keyword evidence="3" id="KW-1185">Reference proteome</keyword>
<dbReference type="RefSeq" id="WP_091483107.1">
    <property type="nucleotide sequence ID" value="NZ_BJYC01000030.1"/>
</dbReference>
<dbReference type="InterPro" id="IPR043129">
    <property type="entry name" value="ATPase_NBD"/>
</dbReference>
<dbReference type="AlphaFoldDB" id="A0A1H7PV30"/>
<dbReference type="GO" id="GO:0016301">
    <property type="term" value="F:kinase activity"/>
    <property type="evidence" value="ECO:0007669"/>
    <property type="project" value="UniProtKB-KW"/>
</dbReference>
<evidence type="ECO:0000256" key="1">
    <source>
        <dbReference type="ARBA" id="ARBA00006479"/>
    </source>
</evidence>
<reference evidence="3" key="1">
    <citation type="submission" date="2016-10" db="EMBL/GenBank/DDBJ databases">
        <authorList>
            <person name="Varghese N."/>
            <person name="Submissions S."/>
        </authorList>
    </citation>
    <scope>NUCLEOTIDE SEQUENCE [LARGE SCALE GENOMIC DNA]</scope>
    <source>
        <strain evidence="3">DSM 19183</strain>
    </source>
</reference>
<keyword evidence="2" id="KW-0418">Kinase</keyword>
<sequence length="304" mass="33560">MDYLAFDIGGSFVKYGIISKDNAIFSRGKFPTPRNSKEEFLEKIKEVYEQCKEDVSGIAVSMPGKIDIFNGYAYSAGVLSYLEETNIVDMFHEFTSLPVAVENDGKCAALAESWFGALKDMNSGIVLVFGTGVGGGIVINNHLHRGHNNISGEFSFILNKKNEESVDSFGYRASVISLIKSVEKAEELPEGSLSGEDVFSLINSGHVKAYKALEEYCDNIVVQLCNLQHIFDPQKFAIGGGISEQQIFIECLKDRLKVYSEAIPYLLAVPDIVQCKFRNDANLLGALANFRINQVKKPLEVNVT</sequence>
<accession>A0A1H7PV30</accession>
<proteinExistence type="inferred from homology"/>
<comment type="similarity">
    <text evidence="1">Belongs to the ROK (NagC/XylR) family.</text>
</comment>
<dbReference type="OrthoDB" id="9795247at2"/>
<dbReference type="Proteomes" id="UP000199081">
    <property type="component" value="Unassembled WGS sequence"/>
</dbReference>
<organism evidence="2 3">
    <name type="scientific">Alkalibacterium pelagium</name>
    <dbReference type="NCBI Taxonomy" id="426702"/>
    <lineage>
        <taxon>Bacteria</taxon>
        <taxon>Bacillati</taxon>
        <taxon>Bacillota</taxon>
        <taxon>Bacilli</taxon>
        <taxon>Lactobacillales</taxon>
        <taxon>Carnobacteriaceae</taxon>
        <taxon>Alkalibacterium</taxon>
    </lineage>
</organism>
<evidence type="ECO:0000313" key="2">
    <source>
        <dbReference type="EMBL" id="SEL39254.1"/>
    </source>
</evidence>
<dbReference type="Pfam" id="PF00480">
    <property type="entry name" value="ROK"/>
    <property type="match status" value="1"/>
</dbReference>
<dbReference type="PANTHER" id="PTHR18964">
    <property type="entry name" value="ROK (REPRESSOR, ORF, KINASE) FAMILY"/>
    <property type="match status" value="1"/>
</dbReference>
<dbReference type="SUPFAM" id="SSF53067">
    <property type="entry name" value="Actin-like ATPase domain"/>
    <property type="match status" value="1"/>
</dbReference>
<gene>
    <name evidence="2" type="ORF">SAMN04488099_12514</name>
</gene>
<dbReference type="STRING" id="426702.SAMN04488099_12514"/>
<name>A0A1H7PV30_9LACT</name>
<dbReference type="EMBL" id="FNZU01000025">
    <property type="protein sequence ID" value="SEL39254.1"/>
    <property type="molecule type" value="Genomic_DNA"/>
</dbReference>